<comment type="caution">
    <text evidence="1">The sequence shown here is derived from an EMBL/GenBank/DDBJ whole genome shotgun (WGS) entry which is preliminary data.</text>
</comment>
<proteinExistence type="predicted"/>
<keyword evidence="2" id="KW-1185">Reference proteome</keyword>
<dbReference type="Proteomes" id="UP000250321">
    <property type="component" value="Unassembled WGS sequence"/>
</dbReference>
<dbReference type="EMBL" id="PJQY01000576">
    <property type="protein sequence ID" value="PQQ09791.1"/>
    <property type="molecule type" value="Genomic_DNA"/>
</dbReference>
<gene>
    <name evidence="1" type="ORF">Pyn_41286</name>
</gene>
<organism evidence="1 2">
    <name type="scientific">Prunus yedoensis var. nudiflora</name>
    <dbReference type="NCBI Taxonomy" id="2094558"/>
    <lineage>
        <taxon>Eukaryota</taxon>
        <taxon>Viridiplantae</taxon>
        <taxon>Streptophyta</taxon>
        <taxon>Embryophyta</taxon>
        <taxon>Tracheophyta</taxon>
        <taxon>Spermatophyta</taxon>
        <taxon>Magnoliopsida</taxon>
        <taxon>eudicotyledons</taxon>
        <taxon>Gunneridae</taxon>
        <taxon>Pentapetalae</taxon>
        <taxon>rosids</taxon>
        <taxon>fabids</taxon>
        <taxon>Rosales</taxon>
        <taxon>Rosaceae</taxon>
        <taxon>Amygdaloideae</taxon>
        <taxon>Amygdaleae</taxon>
        <taxon>Prunus</taxon>
    </lineage>
</organism>
<name>A0A314YYD3_PRUYE</name>
<evidence type="ECO:0000313" key="2">
    <source>
        <dbReference type="Proteomes" id="UP000250321"/>
    </source>
</evidence>
<reference evidence="1 2" key="1">
    <citation type="submission" date="2018-02" db="EMBL/GenBank/DDBJ databases">
        <title>Draft genome of wild Prunus yedoensis var. nudiflora.</title>
        <authorList>
            <person name="Baek S."/>
            <person name="Kim J.-H."/>
            <person name="Choi K."/>
            <person name="Kim G.-B."/>
            <person name="Cho A."/>
            <person name="Jang H."/>
            <person name="Shin C.-H."/>
            <person name="Yu H.-J."/>
            <person name="Mun J.-H."/>
        </authorList>
    </citation>
    <scope>NUCLEOTIDE SEQUENCE [LARGE SCALE GENOMIC DNA]</scope>
    <source>
        <strain evidence="2">cv. Jeju island</strain>
        <tissue evidence="1">Leaf</tissue>
    </source>
</reference>
<sequence length="86" mass="9650">MLYRDIIIDKKRHPEHTERACGFELEGKIIKARKDRGGGTASYSLRENFRVGEAFGTGSAFISLAETIQSIRGFGEPKSEVFRLDS</sequence>
<dbReference type="AlphaFoldDB" id="A0A314YYD3"/>
<evidence type="ECO:0000313" key="1">
    <source>
        <dbReference type="EMBL" id="PQQ09791.1"/>
    </source>
</evidence>
<protein>
    <submittedName>
        <fullName evidence="1">Uncharacterized protein</fullName>
    </submittedName>
</protein>
<accession>A0A314YYD3</accession>